<comment type="caution">
    <text evidence="2">The sequence shown here is derived from an EMBL/GenBank/DDBJ whole genome shotgun (WGS) entry which is preliminary data.</text>
</comment>
<accession>A0A4R2KD01</accession>
<evidence type="ECO:0000256" key="1">
    <source>
        <dbReference type="SAM" id="Phobius"/>
    </source>
</evidence>
<feature type="transmembrane region" description="Helical" evidence="1">
    <location>
        <begin position="103"/>
        <end position="120"/>
    </location>
</feature>
<name>A0A4R2KD01_9FIRM</name>
<sequence length="133" mass="15072">MKKTFSIKLLQFAMYAKTIILVLLSLLIVIAVATKAEAGFLYGIKEGLQNQIGTISPENVARYLGQMFFMVLFPIITMIFLRKRSYKGVIICLVLQLFSNMKNPLHSIMMLILLISIIVSKNTKNYFACESVK</sequence>
<reference evidence="2 3" key="1">
    <citation type="submission" date="2019-03" db="EMBL/GenBank/DDBJ databases">
        <title>Genomic Encyclopedia of Type Strains, Phase IV (KMG-IV): sequencing the most valuable type-strain genomes for metagenomic binning, comparative biology and taxonomic classification.</title>
        <authorList>
            <person name="Goeker M."/>
        </authorList>
    </citation>
    <scope>NUCLEOTIDE SEQUENCE [LARGE SCALE GENOMIC DNA]</scope>
    <source>
        <strain evidence="2 3">DSM 102940</strain>
    </source>
</reference>
<proteinExistence type="predicted"/>
<evidence type="ECO:0000313" key="3">
    <source>
        <dbReference type="Proteomes" id="UP000294919"/>
    </source>
</evidence>
<dbReference type="Proteomes" id="UP000294919">
    <property type="component" value="Unassembled WGS sequence"/>
</dbReference>
<dbReference type="EMBL" id="SLWV01000049">
    <property type="protein sequence ID" value="TCO68079.1"/>
    <property type="molecule type" value="Genomic_DNA"/>
</dbReference>
<dbReference type="AlphaFoldDB" id="A0A4R2KD01"/>
<gene>
    <name evidence="2" type="ORF">EV214_14913</name>
</gene>
<feature type="transmembrane region" description="Helical" evidence="1">
    <location>
        <begin position="62"/>
        <end position="82"/>
    </location>
</feature>
<keyword evidence="1" id="KW-0812">Transmembrane</keyword>
<keyword evidence="1" id="KW-1133">Transmembrane helix</keyword>
<protein>
    <submittedName>
        <fullName evidence="2">Uncharacterized protein</fullName>
    </submittedName>
</protein>
<dbReference type="RefSeq" id="WP_165916468.1">
    <property type="nucleotide sequence ID" value="NZ_SLWV01000049.1"/>
</dbReference>
<organism evidence="2 3">
    <name type="scientific">Marinisporobacter balticus</name>
    <dbReference type="NCBI Taxonomy" id="2018667"/>
    <lineage>
        <taxon>Bacteria</taxon>
        <taxon>Bacillati</taxon>
        <taxon>Bacillota</taxon>
        <taxon>Clostridia</taxon>
        <taxon>Peptostreptococcales</taxon>
        <taxon>Thermotaleaceae</taxon>
        <taxon>Marinisporobacter</taxon>
    </lineage>
</organism>
<evidence type="ECO:0000313" key="2">
    <source>
        <dbReference type="EMBL" id="TCO68079.1"/>
    </source>
</evidence>
<keyword evidence="3" id="KW-1185">Reference proteome</keyword>
<keyword evidence="1" id="KW-0472">Membrane</keyword>